<dbReference type="Proteomes" id="UP000282002">
    <property type="component" value="Chromosome"/>
</dbReference>
<feature type="domain" description="Alpha-D-phosphohexomutase C-terminal" evidence="8">
    <location>
        <begin position="373"/>
        <end position="443"/>
    </location>
</feature>
<feature type="domain" description="Alpha-D-phosphohexomutase alpha/beta/alpha" evidence="10">
    <location>
        <begin position="149"/>
        <end position="253"/>
    </location>
</feature>
<dbReference type="InterPro" id="IPR016055">
    <property type="entry name" value="A-D-PHexomutase_a/b/a-I/II/III"/>
</dbReference>
<keyword evidence="5 7" id="KW-0460">Magnesium</keyword>
<dbReference type="GO" id="GO:0000287">
    <property type="term" value="F:magnesium ion binding"/>
    <property type="evidence" value="ECO:0007669"/>
    <property type="project" value="InterPro"/>
</dbReference>
<organism evidence="12 13">
    <name type="scientific">Tabrizicola piscis</name>
    <dbReference type="NCBI Taxonomy" id="2494374"/>
    <lineage>
        <taxon>Bacteria</taxon>
        <taxon>Pseudomonadati</taxon>
        <taxon>Pseudomonadota</taxon>
        <taxon>Alphaproteobacteria</taxon>
        <taxon>Rhodobacterales</taxon>
        <taxon>Paracoccaceae</taxon>
        <taxon>Tabrizicola</taxon>
    </lineage>
</organism>
<dbReference type="Gene3D" id="3.40.120.10">
    <property type="entry name" value="Alpha-D-Glucose-1,6-Bisphosphate, subunit A, domain 3"/>
    <property type="match status" value="3"/>
</dbReference>
<evidence type="ECO:0000256" key="5">
    <source>
        <dbReference type="ARBA" id="ARBA00022842"/>
    </source>
</evidence>
<dbReference type="Pfam" id="PF02878">
    <property type="entry name" value="PGM_PMM_I"/>
    <property type="match status" value="1"/>
</dbReference>
<dbReference type="GO" id="GO:0016868">
    <property type="term" value="F:intramolecular phosphotransferase activity"/>
    <property type="evidence" value="ECO:0007669"/>
    <property type="project" value="InterPro"/>
</dbReference>
<evidence type="ECO:0000256" key="1">
    <source>
        <dbReference type="ARBA" id="ARBA00001946"/>
    </source>
</evidence>
<dbReference type="InterPro" id="IPR005846">
    <property type="entry name" value="A-D-PHexomutase_a/b/a-III"/>
</dbReference>
<evidence type="ECO:0000256" key="7">
    <source>
        <dbReference type="RuleBase" id="RU004326"/>
    </source>
</evidence>
<dbReference type="InterPro" id="IPR005843">
    <property type="entry name" value="A-D-PHexomutase_C"/>
</dbReference>
<keyword evidence="13" id="KW-1185">Reference proteome</keyword>
<sequence length="451" mass="46868">MGNPFKSYDIRGRLGVDLDETVAHRIARAFAQVTGAAAVVLARDCRESSPALAEAVAKGLMAEGVQVLDLGLAGTEEMYFATAHLGAGGGIMVTASHNPADYNGMKLVGPGAMPLTAEAFAKVRALSEADAPDRLPGGSWQDVSATRAAYVARVVGMVGAQAIGPLQVLVNAGNGAAGPTLDALAEGLEKAGARLDLLRLHHDPDGSFPNGIPNPLLPENRPVTAAAVQAAGAGMGVAFDGDFDRCFLFDGQGGFVDGEHVVALLAAAHLQQTPGATIIHDPRVLWAVEDTIARHGGRSVLAPTGHVFLKAAMRREGAVYGGEMSAHHYFRDFMACDSGMIPWLMVAGLIGRTGRSLADLVGDLRRDFPSSGEINFAVADTAATVARVHKALAPLAKAEDRTDGLSLSFGDWRLNLRASNTEPLLRLNVEARGDAGLVAAGVARLTALIEG</sequence>
<dbReference type="GO" id="GO:0005975">
    <property type="term" value="P:carbohydrate metabolic process"/>
    <property type="evidence" value="ECO:0007669"/>
    <property type="project" value="InterPro"/>
</dbReference>
<dbReference type="InterPro" id="IPR005844">
    <property type="entry name" value="A-D-PHexomutase_a/b/a-I"/>
</dbReference>
<dbReference type="Pfam" id="PF02879">
    <property type="entry name" value="PGM_PMM_II"/>
    <property type="match status" value="1"/>
</dbReference>
<evidence type="ECO:0000313" key="13">
    <source>
        <dbReference type="Proteomes" id="UP000282002"/>
    </source>
</evidence>
<dbReference type="SUPFAM" id="SSF53738">
    <property type="entry name" value="Phosphoglucomutase, first 3 domains"/>
    <property type="match status" value="3"/>
</dbReference>
<dbReference type="InterPro" id="IPR036900">
    <property type="entry name" value="A-D-PHexomutase_C_sf"/>
</dbReference>
<dbReference type="AlphaFoldDB" id="A0A3S8UAP9"/>
<dbReference type="RefSeq" id="WP_125326886.1">
    <property type="nucleotide sequence ID" value="NZ_CP034328.1"/>
</dbReference>
<keyword evidence="3" id="KW-0597">Phosphoprotein</keyword>
<gene>
    <name evidence="12" type="ORF">EI545_18710</name>
</gene>
<dbReference type="Pfam" id="PF00408">
    <property type="entry name" value="PGM_PMM_IV"/>
    <property type="match status" value="1"/>
</dbReference>
<keyword evidence="4 7" id="KW-0479">Metal-binding</keyword>
<name>A0A3S8UAP9_9RHOB</name>
<dbReference type="InterPro" id="IPR005845">
    <property type="entry name" value="A-D-PHexomutase_a/b/a-II"/>
</dbReference>
<dbReference type="PRINTS" id="PR00509">
    <property type="entry name" value="PGMPMM"/>
</dbReference>
<evidence type="ECO:0000313" key="12">
    <source>
        <dbReference type="EMBL" id="AZL60674.1"/>
    </source>
</evidence>
<dbReference type="PANTHER" id="PTHR43771">
    <property type="entry name" value="PHOSPHOMANNOMUTASE"/>
    <property type="match status" value="1"/>
</dbReference>
<dbReference type="EMBL" id="CP034328">
    <property type="protein sequence ID" value="AZL60674.1"/>
    <property type="molecule type" value="Genomic_DNA"/>
</dbReference>
<protein>
    <submittedName>
        <fullName evidence="12">Phosphomannomutase</fullName>
    </submittedName>
</protein>
<dbReference type="InterPro" id="IPR016066">
    <property type="entry name" value="A-D-PHexomutase_CS"/>
</dbReference>
<dbReference type="KEGG" id="taw:EI545_18710"/>
<evidence type="ECO:0000259" key="10">
    <source>
        <dbReference type="Pfam" id="PF02879"/>
    </source>
</evidence>
<evidence type="ECO:0000259" key="8">
    <source>
        <dbReference type="Pfam" id="PF00408"/>
    </source>
</evidence>
<dbReference type="Pfam" id="PF02880">
    <property type="entry name" value="PGM_PMM_III"/>
    <property type="match status" value="1"/>
</dbReference>
<feature type="domain" description="Alpha-D-phosphohexomutase alpha/beta/alpha" evidence="9">
    <location>
        <begin position="5"/>
        <end position="128"/>
    </location>
</feature>
<evidence type="ECO:0000256" key="4">
    <source>
        <dbReference type="ARBA" id="ARBA00022723"/>
    </source>
</evidence>
<proteinExistence type="inferred from homology"/>
<comment type="cofactor">
    <cofactor evidence="1">
        <name>Mg(2+)</name>
        <dbReference type="ChEBI" id="CHEBI:18420"/>
    </cofactor>
</comment>
<dbReference type="InterPro" id="IPR005841">
    <property type="entry name" value="Alpha-D-phosphohexomutase_SF"/>
</dbReference>
<dbReference type="PANTHER" id="PTHR43771:SF1">
    <property type="entry name" value="PHOSPHOMANNOMUTASE"/>
    <property type="match status" value="1"/>
</dbReference>
<dbReference type="Gene3D" id="3.30.310.50">
    <property type="entry name" value="Alpha-D-phosphohexomutase, C-terminal domain"/>
    <property type="match status" value="1"/>
</dbReference>
<evidence type="ECO:0000259" key="11">
    <source>
        <dbReference type="Pfam" id="PF02880"/>
    </source>
</evidence>
<reference evidence="12 13" key="1">
    <citation type="submission" date="2018-12" db="EMBL/GenBank/DDBJ databases">
        <title>Complete genome sequencing of Tabrizicola sp. K13M18.</title>
        <authorList>
            <person name="Bae J.-W."/>
        </authorList>
    </citation>
    <scope>NUCLEOTIDE SEQUENCE [LARGE SCALE GENOMIC DNA]</scope>
    <source>
        <strain evidence="12 13">K13M18</strain>
    </source>
</reference>
<feature type="domain" description="Alpha-D-phosphohexomutase alpha/beta/alpha" evidence="11">
    <location>
        <begin position="257"/>
        <end position="364"/>
    </location>
</feature>
<comment type="similarity">
    <text evidence="2 7">Belongs to the phosphohexose mutase family.</text>
</comment>
<evidence type="ECO:0000259" key="9">
    <source>
        <dbReference type="Pfam" id="PF02878"/>
    </source>
</evidence>
<evidence type="ECO:0000256" key="3">
    <source>
        <dbReference type="ARBA" id="ARBA00022553"/>
    </source>
</evidence>
<dbReference type="OrthoDB" id="9803322at2"/>
<evidence type="ECO:0000256" key="2">
    <source>
        <dbReference type="ARBA" id="ARBA00010231"/>
    </source>
</evidence>
<evidence type="ECO:0000256" key="6">
    <source>
        <dbReference type="ARBA" id="ARBA00023235"/>
    </source>
</evidence>
<accession>A0A3S8UAP9</accession>
<dbReference type="SUPFAM" id="SSF55957">
    <property type="entry name" value="Phosphoglucomutase, C-terminal domain"/>
    <property type="match status" value="1"/>
</dbReference>
<dbReference type="CDD" id="cd03089">
    <property type="entry name" value="PMM_PGM"/>
    <property type="match status" value="1"/>
</dbReference>
<dbReference type="PROSITE" id="PS00710">
    <property type="entry name" value="PGM_PMM"/>
    <property type="match status" value="1"/>
</dbReference>
<keyword evidence="6" id="KW-0413">Isomerase</keyword>